<gene>
    <name evidence="2" type="ORF">AARE701A_LOCUS2452</name>
</gene>
<evidence type="ECO:0000313" key="2">
    <source>
        <dbReference type="EMBL" id="CAE5958887.1"/>
    </source>
</evidence>
<proteinExistence type="predicted"/>
<dbReference type="Proteomes" id="UP000682877">
    <property type="component" value="Chromosome 1"/>
</dbReference>
<dbReference type="InterPro" id="IPR036691">
    <property type="entry name" value="Endo/exonu/phosph_ase_sf"/>
</dbReference>
<accession>A0A8S1ZGF2</accession>
<organism evidence="2 3">
    <name type="scientific">Arabidopsis arenosa</name>
    <name type="common">Sand rock-cress</name>
    <name type="synonym">Cardaminopsis arenosa</name>
    <dbReference type="NCBI Taxonomy" id="38785"/>
    <lineage>
        <taxon>Eukaryota</taxon>
        <taxon>Viridiplantae</taxon>
        <taxon>Streptophyta</taxon>
        <taxon>Embryophyta</taxon>
        <taxon>Tracheophyta</taxon>
        <taxon>Spermatophyta</taxon>
        <taxon>Magnoliopsida</taxon>
        <taxon>eudicotyledons</taxon>
        <taxon>Gunneridae</taxon>
        <taxon>Pentapetalae</taxon>
        <taxon>rosids</taxon>
        <taxon>malvids</taxon>
        <taxon>Brassicales</taxon>
        <taxon>Brassicaceae</taxon>
        <taxon>Camelineae</taxon>
        <taxon>Arabidopsis</taxon>
    </lineage>
</organism>
<reference evidence="2" key="1">
    <citation type="submission" date="2021-01" db="EMBL/GenBank/DDBJ databases">
        <authorList>
            <person name="Bezrukov I."/>
        </authorList>
    </citation>
    <scope>NUCLEOTIDE SEQUENCE</scope>
</reference>
<dbReference type="SUPFAM" id="SSF56219">
    <property type="entry name" value="DNase I-like"/>
    <property type="match status" value="1"/>
</dbReference>
<feature type="domain" description="Endonuclease/exonuclease/phosphatase" evidence="1">
    <location>
        <begin position="128"/>
        <end position="296"/>
    </location>
</feature>
<dbReference type="Gene3D" id="3.60.10.10">
    <property type="entry name" value="Endonuclease/exonuclease/phosphatase"/>
    <property type="match status" value="1"/>
</dbReference>
<dbReference type="PANTHER" id="PTHR33710:SF62">
    <property type="entry name" value="DUF4283 DOMAIN PROTEIN"/>
    <property type="match status" value="1"/>
</dbReference>
<sequence>MEFLCLAQPSQNISTVYRTGCFATSSSGNIPKNTKQRKRPSKITRKLKQAASLVPKEAVNIEEGLNSGFLVQKKRNKAGHPVNEEAVPPILKLGFEIGQQDKRKAVEELSTPSKLSKPKQSKETLGYDRVYTVEPEGHSGGLALFIKAGVTVDLRFVDKNLLDFHVQFGAVSCFVSCIYGDPVFKKRLLNWERLSRIGVGRRDPWCIVGDFNDILHNGEKIGGPRRGDYIFKPFSEMIAACNLVELPSHGNGFTWAGRRYDLWIQSRLDRAFGNKEWFALFPVSNQSFLDRRGSDHRPVLIKLTASQDQYRGQFRFDKRD</sequence>
<protein>
    <recommendedName>
        <fullName evidence="1">Endonuclease/exonuclease/phosphatase domain-containing protein</fullName>
    </recommendedName>
</protein>
<dbReference type="PANTHER" id="PTHR33710">
    <property type="entry name" value="BNAC02G09200D PROTEIN"/>
    <property type="match status" value="1"/>
</dbReference>
<name>A0A8S1ZGF2_ARAAE</name>
<keyword evidence="3" id="KW-1185">Reference proteome</keyword>
<dbReference type="Pfam" id="PF03372">
    <property type="entry name" value="Exo_endo_phos"/>
    <property type="match status" value="1"/>
</dbReference>
<dbReference type="EMBL" id="LR999451">
    <property type="protein sequence ID" value="CAE5958887.1"/>
    <property type="molecule type" value="Genomic_DNA"/>
</dbReference>
<dbReference type="GO" id="GO:0003824">
    <property type="term" value="F:catalytic activity"/>
    <property type="evidence" value="ECO:0007669"/>
    <property type="project" value="InterPro"/>
</dbReference>
<evidence type="ECO:0000313" key="3">
    <source>
        <dbReference type="Proteomes" id="UP000682877"/>
    </source>
</evidence>
<dbReference type="AlphaFoldDB" id="A0A8S1ZGF2"/>
<dbReference type="InterPro" id="IPR005135">
    <property type="entry name" value="Endo/exonuclease/phosphatase"/>
</dbReference>
<evidence type="ECO:0000259" key="1">
    <source>
        <dbReference type="Pfam" id="PF03372"/>
    </source>
</evidence>